<feature type="compositionally biased region" description="Polar residues" evidence="1">
    <location>
        <begin position="381"/>
        <end position="396"/>
    </location>
</feature>
<feature type="compositionally biased region" description="Low complexity" evidence="1">
    <location>
        <begin position="20"/>
        <end position="34"/>
    </location>
</feature>
<dbReference type="Pfam" id="PF14111">
    <property type="entry name" value="DUF4283"/>
    <property type="match status" value="1"/>
</dbReference>
<dbReference type="InterPro" id="IPR025558">
    <property type="entry name" value="DUF4283"/>
</dbReference>
<feature type="compositionally biased region" description="Basic and acidic residues" evidence="1">
    <location>
        <begin position="415"/>
        <end position="430"/>
    </location>
</feature>
<feature type="region of interest" description="Disordered" evidence="1">
    <location>
        <begin position="415"/>
        <end position="445"/>
    </location>
</feature>
<keyword evidence="4" id="KW-1185">Reference proteome</keyword>
<reference evidence="3 4" key="1">
    <citation type="submission" date="2020-02" db="EMBL/GenBank/DDBJ databases">
        <authorList>
            <person name="Ma Q."/>
            <person name="Huang Y."/>
            <person name="Song X."/>
            <person name="Pei D."/>
        </authorList>
    </citation>
    <scope>NUCLEOTIDE SEQUENCE [LARGE SCALE GENOMIC DNA]</scope>
    <source>
        <strain evidence="3">Sxm20200214</strain>
        <tissue evidence="3">Leaf</tissue>
    </source>
</reference>
<dbReference type="PANTHER" id="PTHR31286:SF148">
    <property type="entry name" value="DUF4283 DOMAIN-CONTAINING PROTEIN"/>
    <property type="match status" value="1"/>
</dbReference>
<feature type="region of interest" description="Disordered" evidence="1">
    <location>
        <begin position="1"/>
        <end position="71"/>
    </location>
</feature>
<organism evidence="3 4">
    <name type="scientific">Brassica carinata</name>
    <name type="common">Ethiopian mustard</name>
    <name type="synonym">Abyssinian cabbage</name>
    <dbReference type="NCBI Taxonomy" id="52824"/>
    <lineage>
        <taxon>Eukaryota</taxon>
        <taxon>Viridiplantae</taxon>
        <taxon>Streptophyta</taxon>
        <taxon>Embryophyta</taxon>
        <taxon>Tracheophyta</taxon>
        <taxon>Spermatophyta</taxon>
        <taxon>Magnoliopsida</taxon>
        <taxon>eudicotyledons</taxon>
        <taxon>Gunneridae</taxon>
        <taxon>Pentapetalae</taxon>
        <taxon>rosids</taxon>
        <taxon>malvids</taxon>
        <taxon>Brassicales</taxon>
        <taxon>Brassicaceae</taxon>
        <taxon>Brassiceae</taxon>
        <taxon>Brassica</taxon>
    </lineage>
</organism>
<evidence type="ECO:0000256" key="1">
    <source>
        <dbReference type="SAM" id="MobiDB-lite"/>
    </source>
</evidence>
<feature type="region of interest" description="Disordered" evidence="1">
    <location>
        <begin position="374"/>
        <end position="399"/>
    </location>
</feature>
<proteinExistence type="predicted"/>
<evidence type="ECO:0000313" key="4">
    <source>
        <dbReference type="Proteomes" id="UP000886595"/>
    </source>
</evidence>
<name>A0A8X7SDJ2_BRACI</name>
<evidence type="ECO:0000259" key="2">
    <source>
        <dbReference type="Pfam" id="PF14111"/>
    </source>
</evidence>
<dbReference type="Proteomes" id="UP000886595">
    <property type="component" value="Unassembled WGS sequence"/>
</dbReference>
<gene>
    <name evidence="3" type="ORF">Bca52824_032939</name>
</gene>
<dbReference type="InterPro" id="IPR040256">
    <property type="entry name" value="At4g02000-like"/>
</dbReference>
<dbReference type="AlphaFoldDB" id="A0A8X7SDJ2"/>
<dbReference type="PANTHER" id="PTHR31286">
    <property type="entry name" value="GLYCINE-RICH CELL WALL STRUCTURAL PROTEIN 1.8-LIKE"/>
    <property type="match status" value="1"/>
</dbReference>
<accession>A0A8X7SDJ2</accession>
<comment type="caution">
    <text evidence="3">The sequence shown here is derived from an EMBL/GenBank/DDBJ whole genome shotgun (WGS) entry which is preliminary data.</text>
</comment>
<dbReference type="OrthoDB" id="1112773at2759"/>
<protein>
    <recommendedName>
        <fullName evidence="2">DUF4283 domain-containing protein</fullName>
    </recommendedName>
</protein>
<feature type="domain" description="DUF4283" evidence="2">
    <location>
        <begin position="150"/>
        <end position="217"/>
    </location>
</feature>
<evidence type="ECO:0000313" key="3">
    <source>
        <dbReference type="EMBL" id="KAG2304288.1"/>
    </source>
</evidence>
<sequence length="489" mass="54666">MATEPPLSIDGDSIGKGGSEIETSETSNESANLEEGVEVAKQVAGSSERALVEGVEGSGRSEEGTGRISVENEGQISLSQYRIVDGREELVAKEGVSEKGSAKEAGVEKSTYADAVNVGSGSNIAPNFEVVDGVADIEIPMEIFEDVEPLWKCFVVGYFMGDSPFIGTIHSTVNRIWSTPKSKIDVQFISKRMVLFHIEDEQTRKRVLRRKYWHIADTAHDPPDMSALPLWVDWVNVPGYLYSLEGLKFLSRTAGKFVKLHPNTERCVRMDVARVLVEVNLTKLLPQKICFKDRNQCNVTVEVIYPWLPPRCSLCDVWGHLGKDCVKPKEVHIMQREDSLEKKDMDVMGKDVVLQLMGELEKVEVRQNAGTDKMNLKLPALSSNARPSSPEASRSLTEGFRAESPYGFQEVVREVGKEGRESVEDSRETMDTSNQAGSQRGRGKSCKKPLIWFDQCKEKRLRRFCFLCQRTRPLDLMDTLLSSTRQPGQ</sequence>
<dbReference type="EMBL" id="JAAMPC010000007">
    <property type="protein sequence ID" value="KAG2304288.1"/>
    <property type="molecule type" value="Genomic_DNA"/>
</dbReference>